<dbReference type="PANTHER" id="PTHR23079">
    <property type="entry name" value="RNA-DEPENDENT RNA POLYMERASE"/>
    <property type="match status" value="1"/>
</dbReference>
<gene>
    <name evidence="3" type="ORF">FIBSPDRAFT_799411</name>
</gene>
<keyword evidence="1" id="KW-0548">Nucleotidyltransferase</keyword>
<name>A0A166AVX6_9AGAM</name>
<dbReference type="GO" id="GO:0030422">
    <property type="term" value="P:siRNA processing"/>
    <property type="evidence" value="ECO:0007669"/>
    <property type="project" value="TreeGrafter"/>
</dbReference>
<reference evidence="3 4" key="1">
    <citation type="journal article" date="2016" name="Mol. Biol. Evol.">
        <title>Comparative Genomics of Early-Diverging Mushroom-Forming Fungi Provides Insights into the Origins of Lignocellulose Decay Capabilities.</title>
        <authorList>
            <person name="Nagy L.G."/>
            <person name="Riley R."/>
            <person name="Tritt A."/>
            <person name="Adam C."/>
            <person name="Daum C."/>
            <person name="Floudas D."/>
            <person name="Sun H."/>
            <person name="Yadav J.S."/>
            <person name="Pangilinan J."/>
            <person name="Larsson K.H."/>
            <person name="Matsuura K."/>
            <person name="Barry K."/>
            <person name="Labutti K."/>
            <person name="Kuo R."/>
            <person name="Ohm R.A."/>
            <person name="Bhattacharya S.S."/>
            <person name="Shirouzu T."/>
            <person name="Yoshinaga Y."/>
            <person name="Martin F.M."/>
            <person name="Grigoriev I.V."/>
            <person name="Hibbett D.S."/>
        </authorList>
    </citation>
    <scope>NUCLEOTIDE SEQUENCE [LARGE SCALE GENOMIC DNA]</scope>
    <source>
        <strain evidence="3 4">CBS 109695</strain>
    </source>
</reference>
<evidence type="ECO:0000256" key="1">
    <source>
        <dbReference type="RuleBase" id="RU363098"/>
    </source>
</evidence>
<dbReference type="InterPro" id="IPR007855">
    <property type="entry name" value="RDRP"/>
</dbReference>
<comment type="similarity">
    <text evidence="1">Belongs to the RdRP family.</text>
</comment>
<keyword evidence="4" id="KW-1185">Reference proteome</keyword>
<dbReference type="EMBL" id="KV417653">
    <property type="protein sequence ID" value="KZP12013.1"/>
    <property type="molecule type" value="Genomic_DNA"/>
</dbReference>
<proteinExistence type="inferred from homology"/>
<dbReference type="OrthoDB" id="6513042at2759"/>
<dbReference type="STRING" id="436010.A0A166AVX6"/>
<dbReference type="PANTHER" id="PTHR23079:SF55">
    <property type="entry name" value="RNA-DIRECTED RNA POLYMERASE"/>
    <property type="match status" value="1"/>
</dbReference>
<dbReference type="InterPro" id="IPR057596">
    <property type="entry name" value="RDRP_core"/>
</dbReference>
<evidence type="ECO:0000313" key="3">
    <source>
        <dbReference type="EMBL" id="KZP12013.1"/>
    </source>
</evidence>
<keyword evidence="1" id="KW-0808">Transferase</keyword>
<keyword evidence="1" id="KW-0694">RNA-binding</keyword>
<feature type="domain" description="RDRP core" evidence="2">
    <location>
        <begin position="177"/>
        <end position="775"/>
    </location>
</feature>
<dbReference type="Proteomes" id="UP000076532">
    <property type="component" value="Unassembled WGS sequence"/>
</dbReference>
<evidence type="ECO:0000259" key="2">
    <source>
        <dbReference type="Pfam" id="PF05183"/>
    </source>
</evidence>
<evidence type="ECO:0000313" key="4">
    <source>
        <dbReference type="Proteomes" id="UP000076532"/>
    </source>
</evidence>
<keyword evidence="1" id="KW-0696">RNA-directed RNA polymerase</keyword>
<dbReference type="AlphaFoldDB" id="A0A166AVX6"/>
<comment type="catalytic activity">
    <reaction evidence="1">
        <text>RNA(n) + a ribonucleoside 5'-triphosphate = RNA(n+1) + diphosphate</text>
        <dbReference type="Rhea" id="RHEA:21248"/>
        <dbReference type="Rhea" id="RHEA-COMP:14527"/>
        <dbReference type="Rhea" id="RHEA-COMP:17342"/>
        <dbReference type="ChEBI" id="CHEBI:33019"/>
        <dbReference type="ChEBI" id="CHEBI:61557"/>
        <dbReference type="ChEBI" id="CHEBI:140395"/>
        <dbReference type="EC" id="2.7.7.48"/>
    </reaction>
</comment>
<protein>
    <recommendedName>
        <fullName evidence="1">RNA-dependent RNA polymerase</fullName>
        <ecNumber evidence="1">2.7.7.48</ecNumber>
    </recommendedName>
</protein>
<organism evidence="3 4">
    <name type="scientific">Athelia psychrophila</name>
    <dbReference type="NCBI Taxonomy" id="1759441"/>
    <lineage>
        <taxon>Eukaryota</taxon>
        <taxon>Fungi</taxon>
        <taxon>Dikarya</taxon>
        <taxon>Basidiomycota</taxon>
        <taxon>Agaricomycotina</taxon>
        <taxon>Agaricomycetes</taxon>
        <taxon>Agaricomycetidae</taxon>
        <taxon>Atheliales</taxon>
        <taxon>Atheliaceae</taxon>
        <taxon>Athelia</taxon>
    </lineage>
</organism>
<accession>A0A166AVX6</accession>
<dbReference type="GO" id="GO:0003968">
    <property type="term" value="F:RNA-directed RNA polymerase activity"/>
    <property type="evidence" value="ECO:0007669"/>
    <property type="project" value="UniProtKB-KW"/>
</dbReference>
<dbReference type="Pfam" id="PF05183">
    <property type="entry name" value="RdRP"/>
    <property type="match status" value="1"/>
</dbReference>
<dbReference type="EC" id="2.7.7.48" evidence="1"/>
<sequence length="977" mass="110154">MAAFDDDSEAVTPYASLAIRLVCKADNDVRMFRRLGKTAQLPDPHDFGYRVEYRELFSAFKLAALEEWLRLLDFQVAFQVEALVRSLAVDLQELLELQRDINRLARTQGSAYTSAFLRNFRTQVQLLFWDYNESEQSKESVKQCFERCLHEFKLPSKSSTRATPGEAAFDCLHVTQTPTTMLLEGPFPERSNRVIRSYPGHQLDFLRVSFADENRLSYRFDREVNGRAFISSRVGNALHSGITVGGRNFEFLAYSQSALKEHSVWYIKPFEDDSGRTVDAASIIRSLGSFADLAFDQRLIYCPARYGARVSQAFTATESSVSIEVEELFNLDDVEVLKFPEDPSKTDTWCFTDGVGTMSTELARAIWKELQVRTRRGKRIRTWPKALQVRFMGSKGMLSIDHKLSGRAICLRPSMIKFDAPDSMEIEIAKVFNKPGRYFLNRPLIVLLEGLGVKYETFEQYQTLAVEEVHRSTESVTTAARFLEAYGLGSSHRMTSVLLGLHKLGINDFTDNFYTDCLDAAVHHVLRELKQHARIPVPGACTLVGIADIHGYLKHDQIFACYKHLDSTKTVYLEGPVLISRSPTIHPGDVQIAYAIGKPPAGSSFEKENLVNTVVFSIQGDRPLSSCLGGGDLDGDEYNLIPLNDLPEFKPSRLYSPALYDAAPKKFLDRPSTMADVADFFVDYISSDVLGIIAINWMIISDQSELGIFDPDCLKLGDLHSNAVDYPKSGQPVDISTIPKLKSPAKPDWNAPETVTSDSVRFYESKKAIGRLFRGIELSPVLQNGRRQARRVNQEHEELSLEELMNNFHLDKVRGNTDGMRDLIEERVAEFTDTRDIQEQDIEHASELFGKYVSELRTICASHTLSSARSAMLTEEEAMVGTIVAKCSQPRKRKDLMSRLREQTGLLVGGIREDIMGDEEQPLEDALTCAFVAWELSNIEQNTFGAQSFGWVALGVIFEAIKDIEDRDRVEGSRFSR</sequence>
<dbReference type="GO" id="GO:0031380">
    <property type="term" value="C:nuclear RNA-directed RNA polymerase complex"/>
    <property type="evidence" value="ECO:0007669"/>
    <property type="project" value="TreeGrafter"/>
</dbReference>
<dbReference type="GO" id="GO:0003723">
    <property type="term" value="F:RNA binding"/>
    <property type="evidence" value="ECO:0007669"/>
    <property type="project" value="UniProtKB-KW"/>
</dbReference>